<feature type="compositionally biased region" description="Basic and acidic residues" evidence="1">
    <location>
        <begin position="151"/>
        <end position="167"/>
    </location>
</feature>
<reference evidence="2" key="1">
    <citation type="submission" date="2021-05" db="EMBL/GenBank/DDBJ databases">
        <authorList>
            <person name="Alioto T."/>
            <person name="Alioto T."/>
            <person name="Gomez Garrido J."/>
        </authorList>
    </citation>
    <scope>NUCLEOTIDE SEQUENCE</scope>
</reference>
<proteinExistence type="predicted"/>
<feature type="compositionally biased region" description="Basic and acidic residues" evidence="1">
    <location>
        <begin position="77"/>
        <end position="89"/>
    </location>
</feature>
<dbReference type="AlphaFoldDB" id="A0A8D8AWY4"/>
<evidence type="ECO:0000313" key="2">
    <source>
        <dbReference type="EMBL" id="CAG6464717.1"/>
    </source>
</evidence>
<protein>
    <submittedName>
        <fullName evidence="2">(northern house mosquito) hypothetical protein</fullName>
    </submittedName>
</protein>
<dbReference type="EMBL" id="HBUE01051736">
    <property type="protein sequence ID" value="CAG6464717.1"/>
    <property type="molecule type" value="Transcribed_RNA"/>
</dbReference>
<accession>A0A8D8AWY4</accession>
<evidence type="ECO:0000256" key="1">
    <source>
        <dbReference type="SAM" id="MobiDB-lite"/>
    </source>
</evidence>
<organism evidence="2">
    <name type="scientific">Culex pipiens</name>
    <name type="common">House mosquito</name>
    <dbReference type="NCBI Taxonomy" id="7175"/>
    <lineage>
        <taxon>Eukaryota</taxon>
        <taxon>Metazoa</taxon>
        <taxon>Ecdysozoa</taxon>
        <taxon>Arthropoda</taxon>
        <taxon>Hexapoda</taxon>
        <taxon>Insecta</taxon>
        <taxon>Pterygota</taxon>
        <taxon>Neoptera</taxon>
        <taxon>Endopterygota</taxon>
        <taxon>Diptera</taxon>
        <taxon>Nematocera</taxon>
        <taxon>Culicoidea</taxon>
        <taxon>Culicidae</taxon>
        <taxon>Culicinae</taxon>
        <taxon>Culicini</taxon>
        <taxon>Culex</taxon>
        <taxon>Culex</taxon>
    </lineage>
</organism>
<sequence length="167" mass="17883">MPRKDKFKNLGIHPPKGVLHAVDSYVCDVNKVDLPEAGRSAAGADVHRRRRQAGSGRVRPGQGKVSGDHLHRRVGCHRHETFRLGEGGRSRGAANHVGAAQPAGRVQFDGGHQGDRRHQPGGHPRSGTAAFGSVGPEDRVPAPERGGARSHHADSLAQDERQPGREL</sequence>
<name>A0A8D8AWY4_CULPI</name>
<feature type="region of interest" description="Disordered" evidence="1">
    <location>
        <begin position="38"/>
        <end position="167"/>
    </location>
</feature>